<dbReference type="Proteomes" id="UP000829756">
    <property type="component" value="Chromosome"/>
</dbReference>
<reference evidence="2 4" key="1">
    <citation type="submission" date="2019-03" db="EMBL/GenBank/DDBJ databases">
        <title>Genomic Encyclopedia of Type Strains, Phase IV (KMG-IV): sequencing the most valuable type-strain genomes for metagenomic binning, comparative biology and taxonomic classification.</title>
        <authorList>
            <person name="Goeker M."/>
        </authorList>
    </citation>
    <scope>NUCLEOTIDE SEQUENCE [LARGE SCALE GENOMIC DNA]</scope>
    <source>
        <strain evidence="2 4">DSM 17474</strain>
    </source>
</reference>
<accession>A0AAE9GWG7</accession>
<dbReference type="InterPro" id="IPR029069">
    <property type="entry name" value="HotDog_dom_sf"/>
</dbReference>
<dbReference type="KEGG" id="usu:LVJ78_11990"/>
<dbReference type="RefSeq" id="WP_132954426.1">
    <property type="nucleotide sequence ID" value="NZ_CP091507.1"/>
</dbReference>
<dbReference type="InterPro" id="IPR012660">
    <property type="entry name" value="YiiD_C"/>
</dbReference>
<proteinExistence type="predicted"/>
<organism evidence="3 5">
    <name type="scientific">Uruburuella suis</name>
    <dbReference type="NCBI Taxonomy" id="252130"/>
    <lineage>
        <taxon>Bacteria</taxon>
        <taxon>Pseudomonadati</taxon>
        <taxon>Pseudomonadota</taxon>
        <taxon>Betaproteobacteria</taxon>
        <taxon>Neisseriales</taxon>
        <taxon>Neisseriaceae</taxon>
        <taxon>Uruburuella</taxon>
    </lineage>
</organism>
<feature type="domain" description="Thioesterase putative" evidence="1">
    <location>
        <begin position="4"/>
        <end position="143"/>
    </location>
</feature>
<evidence type="ECO:0000259" key="1">
    <source>
        <dbReference type="Pfam" id="PF09500"/>
    </source>
</evidence>
<dbReference type="EMBL" id="CP091507">
    <property type="protein sequence ID" value="UOO79377.1"/>
    <property type="molecule type" value="Genomic_DNA"/>
</dbReference>
<dbReference type="Gene3D" id="3.10.129.10">
    <property type="entry name" value="Hotdog Thioesterase"/>
    <property type="match status" value="1"/>
</dbReference>
<evidence type="ECO:0000313" key="5">
    <source>
        <dbReference type="Proteomes" id="UP000829756"/>
    </source>
</evidence>
<evidence type="ECO:0000313" key="4">
    <source>
        <dbReference type="Proteomes" id="UP000294721"/>
    </source>
</evidence>
<dbReference type="Proteomes" id="UP000294721">
    <property type="component" value="Unassembled WGS sequence"/>
</dbReference>
<dbReference type="SUPFAM" id="SSF54637">
    <property type="entry name" value="Thioesterase/thiol ester dehydrase-isomerase"/>
    <property type="match status" value="1"/>
</dbReference>
<dbReference type="CDD" id="cd03443">
    <property type="entry name" value="PaaI_thioesterase"/>
    <property type="match status" value="1"/>
</dbReference>
<reference evidence="3" key="3">
    <citation type="journal article" date="2022" name="Res Sq">
        <title>Evolution of multicellular longitudinally dividing oral cavity symbionts (Neisseriaceae).</title>
        <authorList>
            <person name="Nyongesa S."/>
            <person name="Weber P."/>
            <person name="Bernet E."/>
            <person name="Pullido F."/>
            <person name="Nieckarz M."/>
            <person name="Delaby M."/>
            <person name="Nieves C."/>
            <person name="Viehboeck T."/>
            <person name="Krause N."/>
            <person name="Rivera-Millot A."/>
            <person name="Nakamura A."/>
            <person name="Vischer N."/>
            <person name="VanNieuwenhze M."/>
            <person name="Brun Y."/>
            <person name="Cava F."/>
            <person name="Bulgheresi S."/>
            <person name="Veyrier F."/>
        </authorList>
    </citation>
    <scope>NUCLEOTIDE SEQUENCE</scope>
    <source>
        <strain evidence="3">1258/02</strain>
    </source>
</reference>
<dbReference type="NCBIfam" id="TIGR02447">
    <property type="entry name" value="yiiD_Cterm"/>
    <property type="match status" value="1"/>
</dbReference>
<dbReference type="Pfam" id="PF09500">
    <property type="entry name" value="YiiD_C"/>
    <property type="match status" value="1"/>
</dbReference>
<evidence type="ECO:0000313" key="3">
    <source>
        <dbReference type="EMBL" id="UOO79377.1"/>
    </source>
</evidence>
<dbReference type="EMBL" id="SLXE01000025">
    <property type="protein sequence ID" value="TCP02348.1"/>
    <property type="molecule type" value="Genomic_DNA"/>
</dbReference>
<evidence type="ECO:0000313" key="2">
    <source>
        <dbReference type="EMBL" id="TCP02348.1"/>
    </source>
</evidence>
<dbReference type="AlphaFoldDB" id="A0AAE9GWG7"/>
<keyword evidence="4" id="KW-1185">Reference proteome</keyword>
<reference evidence="3" key="2">
    <citation type="submission" date="2021-12" db="EMBL/GenBank/DDBJ databases">
        <authorList>
            <person name="Veyrier F.J."/>
        </authorList>
    </citation>
    <scope>NUCLEOTIDE SEQUENCE</scope>
    <source>
        <strain evidence="3">1258/02</strain>
    </source>
</reference>
<sequence length="147" mass="15873">MSPNELQAFLHQNIPASAALGIRVNESAPEQVILCAPIARNCNHHHTVFGGSIALLATLCGWSLVHLRYPESGGRIVIQESNIRYLKPAPADLSAVCTPDDNTAWAACTQALAQRGKGRITLTCRLYSKGVLAAEFEGKYVVFAKET</sequence>
<gene>
    <name evidence="2" type="ORF">EV680_12518</name>
    <name evidence="3" type="ORF">LVJ78_11990</name>
</gene>
<protein>
    <submittedName>
        <fullName evidence="3">Thioesterase domain-containing protein</fullName>
    </submittedName>
</protein>
<name>A0AAE9GWG7_9NEIS</name>